<evidence type="ECO:0000313" key="3">
    <source>
        <dbReference type="Proteomes" id="UP000266841"/>
    </source>
</evidence>
<sequence>MACSASIFATMLWAAALMIVQQSSALVPVKQSTFMRECFFRAPPGPSTLSIIKRRRPSFLHANFNNEGSRPWEDLEYYPDDHQYHENHEADDHYNGETNMAGNDVGGFNPEERLGLERQTVNVGDPQTAVITPMNQTDAMNITNVLSELQAIQSQGPKKYCILGTRHCSFLHQQIVEMLAYALVLSGNHIYTSGSQGTNAAAIKGALRACQPQLLTVVLPQSMSKQTPESQELLEDVTNLITMPQNDEMPLDVASRICNSHLLSQTDQLVSFAFHESNTVLEAAEEAKKLEMLVTLLYLD</sequence>
<dbReference type="Gene3D" id="3.40.50.450">
    <property type="match status" value="1"/>
</dbReference>
<dbReference type="EMBL" id="AGNL01017657">
    <property type="protein sequence ID" value="EJK64085.1"/>
    <property type="molecule type" value="Genomic_DNA"/>
</dbReference>
<proteinExistence type="predicted"/>
<keyword evidence="3" id="KW-1185">Reference proteome</keyword>
<gene>
    <name evidence="2" type="ORF">THAOC_15214</name>
</gene>
<dbReference type="SUPFAM" id="SSF102405">
    <property type="entry name" value="MCP/YpsA-like"/>
    <property type="match status" value="1"/>
</dbReference>
<organism evidence="2 3">
    <name type="scientific">Thalassiosira oceanica</name>
    <name type="common">Marine diatom</name>
    <dbReference type="NCBI Taxonomy" id="159749"/>
    <lineage>
        <taxon>Eukaryota</taxon>
        <taxon>Sar</taxon>
        <taxon>Stramenopiles</taxon>
        <taxon>Ochrophyta</taxon>
        <taxon>Bacillariophyta</taxon>
        <taxon>Coscinodiscophyceae</taxon>
        <taxon>Thalassiosirophycidae</taxon>
        <taxon>Thalassiosirales</taxon>
        <taxon>Thalassiosiraceae</taxon>
        <taxon>Thalassiosira</taxon>
    </lineage>
</organism>
<dbReference type="AlphaFoldDB" id="K0SFE2"/>
<name>K0SFE2_THAOC</name>
<dbReference type="OrthoDB" id="4644at2759"/>
<dbReference type="Proteomes" id="UP000266841">
    <property type="component" value="Unassembled WGS sequence"/>
</dbReference>
<comment type="caution">
    <text evidence="2">The sequence shown here is derived from an EMBL/GenBank/DDBJ whole genome shotgun (WGS) entry which is preliminary data.</text>
</comment>
<protein>
    <recommendedName>
        <fullName evidence="4">SIS domain-containing protein</fullName>
    </recommendedName>
</protein>
<evidence type="ECO:0000313" key="2">
    <source>
        <dbReference type="EMBL" id="EJK64085.1"/>
    </source>
</evidence>
<reference evidence="2 3" key="1">
    <citation type="journal article" date="2012" name="Genome Biol.">
        <title>Genome and low-iron response of an oceanic diatom adapted to chronic iron limitation.</title>
        <authorList>
            <person name="Lommer M."/>
            <person name="Specht M."/>
            <person name="Roy A.S."/>
            <person name="Kraemer L."/>
            <person name="Andreson R."/>
            <person name="Gutowska M.A."/>
            <person name="Wolf J."/>
            <person name="Bergner S.V."/>
            <person name="Schilhabel M.B."/>
            <person name="Klostermeier U.C."/>
            <person name="Beiko R.G."/>
            <person name="Rosenstiel P."/>
            <person name="Hippler M."/>
            <person name="Laroche J."/>
        </authorList>
    </citation>
    <scope>NUCLEOTIDE SEQUENCE [LARGE SCALE GENOMIC DNA]</scope>
    <source>
        <strain evidence="2 3">CCMP1005</strain>
    </source>
</reference>
<evidence type="ECO:0008006" key="4">
    <source>
        <dbReference type="Google" id="ProtNLM"/>
    </source>
</evidence>
<feature type="chain" id="PRO_5003837745" description="SIS domain-containing protein" evidence="1">
    <location>
        <begin position="26"/>
        <end position="300"/>
    </location>
</feature>
<keyword evidence="1" id="KW-0732">Signal</keyword>
<dbReference type="OMA" id="MPQNDEM"/>
<accession>K0SFE2</accession>
<evidence type="ECO:0000256" key="1">
    <source>
        <dbReference type="SAM" id="SignalP"/>
    </source>
</evidence>
<feature type="signal peptide" evidence="1">
    <location>
        <begin position="1"/>
        <end position="25"/>
    </location>
</feature>
<dbReference type="eggNOG" id="ENOG502QSRD">
    <property type="taxonomic scope" value="Eukaryota"/>
</dbReference>